<gene>
    <name evidence="1" type="ORF">LCGC14_0244450</name>
</gene>
<comment type="caution">
    <text evidence="1">The sequence shown here is derived from an EMBL/GenBank/DDBJ whole genome shotgun (WGS) entry which is preliminary data.</text>
</comment>
<accession>A0A0F9XB32</accession>
<reference evidence="1" key="1">
    <citation type="journal article" date="2015" name="Nature">
        <title>Complex archaea that bridge the gap between prokaryotes and eukaryotes.</title>
        <authorList>
            <person name="Spang A."/>
            <person name="Saw J.H."/>
            <person name="Jorgensen S.L."/>
            <person name="Zaremba-Niedzwiedzka K."/>
            <person name="Martijn J."/>
            <person name="Lind A.E."/>
            <person name="van Eijk R."/>
            <person name="Schleper C."/>
            <person name="Guy L."/>
            <person name="Ettema T.J."/>
        </authorList>
    </citation>
    <scope>NUCLEOTIDE SEQUENCE</scope>
</reference>
<name>A0A0F9XB32_9ZZZZ</name>
<sequence>MYWGGVTPEMLAAMQRGTYVSPASKEAKEKAEQVAADAKKTPDEKLRDGFRSCKEAGKKLPRRLLGIVDRETGKMTDQYTVMEGHEKEVSKIIMDAFLEQLDIELLERGLIVDEKQEQAR</sequence>
<proteinExistence type="predicted"/>
<protein>
    <submittedName>
        <fullName evidence="1">Uncharacterized protein</fullName>
    </submittedName>
</protein>
<dbReference type="AlphaFoldDB" id="A0A0F9XB32"/>
<dbReference type="EMBL" id="LAZR01000125">
    <property type="protein sequence ID" value="KKN88838.1"/>
    <property type="molecule type" value="Genomic_DNA"/>
</dbReference>
<evidence type="ECO:0000313" key="1">
    <source>
        <dbReference type="EMBL" id="KKN88838.1"/>
    </source>
</evidence>
<organism evidence="1">
    <name type="scientific">marine sediment metagenome</name>
    <dbReference type="NCBI Taxonomy" id="412755"/>
    <lineage>
        <taxon>unclassified sequences</taxon>
        <taxon>metagenomes</taxon>
        <taxon>ecological metagenomes</taxon>
    </lineage>
</organism>